<organism evidence="2">
    <name type="scientific">bioreactor metagenome</name>
    <dbReference type="NCBI Taxonomy" id="1076179"/>
    <lineage>
        <taxon>unclassified sequences</taxon>
        <taxon>metagenomes</taxon>
        <taxon>ecological metagenomes</taxon>
    </lineage>
</organism>
<evidence type="ECO:0000313" key="1">
    <source>
        <dbReference type="EMBL" id="MPL58321.1"/>
    </source>
</evidence>
<gene>
    <name evidence="1" type="ORF">SDC9_03852</name>
    <name evidence="2" type="ORF">SDC9_17821</name>
</gene>
<dbReference type="AlphaFoldDB" id="A0A644U2C7"/>
<reference evidence="2" key="1">
    <citation type="submission" date="2019-08" db="EMBL/GenBank/DDBJ databases">
        <authorList>
            <person name="Kucharzyk K."/>
            <person name="Murdoch R.W."/>
            <person name="Higgins S."/>
            <person name="Loffler F."/>
        </authorList>
    </citation>
    <scope>NUCLEOTIDE SEQUENCE</scope>
</reference>
<name>A0A644U2C7_9ZZZZ</name>
<evidence type="ECO:0000313" key="2">
    <source>
        <dbReference type="EMBL" id="MPL72041.1"/>
    </source>
</evidence>
<protein>
    <submittedName>
        <fullName evidence="2">Uncharacterized protein</fullName>
    </submittedName>
</protein>
<dbReference type="EMBL" id="VSSQ01000006">
    <property type="protein sequence ID" value="MPL58321.1"/>
    <property type="molecule type" value="Genomic_DNA"/>
</dbReference>
<dbReference type="EMBL" id="VSSQ01000063">
    <property type="protein sequence ID" value="MPL72041.1"/>
    <property type="molecule type" value="Genomic_DNA"/>
</dbReference>
<sequence>MFKLNSNELINIFGIIESNEVEDGLNPTFTRDNNSFYYKFEKIHFLFINNVTIAFNKLQFDKSNIRFYIGNEAVSATSILNIEDINL</sequence>
<comment type="caution">
    <text evidence="2">The sequence shown here is derived from an EMBL/GenBank/DDBJ whole genome shotgun (WGS) entry which is preliminary data.</text>
</comment>
<accession>A0A644U2C7</accession>
<proteinExistence type="predicted"/>